<evidence type="ECO:0000256" key="1">
    <source>
        <dbReference type="ARBA" id="ARBA00022649"/>
    </source>
</evidence>
<name>A0A552H8X2_MICVR</name>
<comment type="caution">
    <text evidence="2">The sequence shown here is derived from an EMBL/GenBank/DDBJ whole genome shotgun (WGS) entry which is preliminary data.</text>
</comment>
<dbReference type="InterPro" id="IPR007712">
    <property type="entry name" value="RelE/ParE_toxin"/>
</dbReference>
<dbReference type="AlphaFoldDB" id="A0A552H8X2"/>
<reference evidence="2 3" key="1">
    <citation type="submission" date="2019-01" db="EMBL/GenBank/DDBJ databases">
        <title>Coherence of Microcystis species and biogeography revealed through population genomics.</title>
        <authorList>
            <person name="Perez-Carrascal O.M."/>
            <person name="Terrat Y."/>
            <person name="Giani A."/>
            <person name="Fortin N."/>
            <person name="Tromas N."/>
            <person name="Shapiro B.J."/>
        </authorList>
    </citation>
    <scope>NUCLEOTIDE SEQUENCE [LARGE SCALE GENOMIC DNA]</scope>
    <source>
        <strain evidence="2">Mv_BB_P_19951000_S68D</strain>
    </source>
</reference>
<proteinExistence type="predicted"/>
<accession>A0A552H8X2</accession>
<evidence type="ECO:0000313" key="2">
    <source>
        <dbReference type="EMBL" id="TRU67694.1"/>
    </source>
</evidence>
<protein>
    <submittedName>
        <fullName evidence="2">Type II toxin-antitoxin system mRNA interferase toxin, RelE/StbE family</fullName>
    </submittedName>
</protein>
<dbReference type="Gene3D" id="3.30.2310.20">
    <property type="entry name" value="RelE-like"/>
    <property type="match status" value="1"/>
</dbReference>
<dbReference type="EMBL" id="SFAZ01000311">
    <property type="protein sequence ID" value="TRU67694.1"/>
    <property type="molecule type" value="Genomic_DNA"/>
</dbReference>
<keyword evidence="1" id="KW-1277">Toxin-antitoxin system</keyword>
<dbReference type="Proteomes" id="UP000320674">
    <property type="component" value="Unassembled WGS sequence"/>
</dbReference>
<evidence type="ECO:0000313" key="3">
    <source>
        <dbReference type="Proteomes" id="UP000320674"/>
    </source>
</evidence>
<gene>
    <name evidence="2" type="ORF">EWV77_22205</name>
</gene>
<organism evidence="2 3">
    <name type="scientific">Microcystis viridis Mv_BB_P_19951000_S68D</name>
    <dbReference type="NCBI Taxonomy" id="2486270"/>
    <lineage>
        <taxon>Bacteria</taxon>
        <taxon>Bacillati</taxon>
        <taxon>Cyanobacteriota</taxon>
        <taxon>Cyanophyceae</taxon>
        <taxon>Oscillatoriophycideae</taxon>
        <taxon>Chroococcales</taxon>
        <taxon>Microcystaceae</taxon>
        <taxon>Microcystis</taxon>
    </lineage>
</organism>
<dbReference type="InterPro" id="IPR004386">
    <property type="entry name" value="Toxin_YafQ-like"/>
</dbReference>
<dbReference type="InterPro" id="IPR035093">
    <property type="entry name" value="RelE/ParE_toxin_dom_sf"/>
</dbReference>
<dbReference type="NCBIfam" id="TIGR02385">
    <property type="entry name" value="RelE_StbE"/>
    <property type="match status" value="1"/>
</dbReference>
<sequence length="94" mass="11073">MRELILTTRFKRSFKKFVQRNAALQRQVEKTLLQMREDVFAPNLMTHRLKGEHDGLKACSCGYDCRIIFTIQKNEQTTQDEIVLLNIGTHDEVY</sequence>
<dbReference type="SUPFAM" id="SSF143011">
    <property type="entry name" value="RelE-like"/>
    <property type="match status" value="1"/>
</dbReference>
<dbReference type="Pfam" id="PF15738">
    <property type="entry name" value="YafQ_toxin"/>
    <property type="match status" value="1"/>
</dbReference>